<dbReference type="Proteomes" id="UP000002011">
    <property type="component" value="Chromosome"/>
</dbReference>
<proteinExistence type="predicted"/>
<accession>C6VWB9</accession>
<dbReference type="STRING" id="471854.Dfer_3746"/>
<protein>
    <submittedName>
        <fullName evidence="1">Pentapeptide repeat protein</fullName>
    </submittedName>
</protein>
<evidence type="ECO:0000313" key="1">
    <source>
        <dbReference type="EMBL" id="ACT94950.1"/>
    </source>
</evidence>
<organism evidence="1 2">
    <name type="scientific">Dyadobacter fermentans (strain ATCC 700827 / DSM 18053 / CIP 107007 / KCTC 52180 / NS114)</name>
    <dbReference type="NCBI Taxonomy" id="471854"/>
    <lineage>
        <taxon>Bacteria</taxon>
        <taxon>Pseudomonadati</taxon>
        <taxon>Bacteroidota</taxon>
        <taxon>Cytophagia</taxon>
        <taxon>Cytophagales</taxon>
        <taxon>Spirosomataceae</taxon>
        <taxon>Dyadobacter</taxon>
    </lineage>
</organism>
<dbReference type="Gene3D" id="2.160.20.80">
    <property type="entry name" value="E3 ubiquitin-protein ligase SopA"/>
    <property type="match status" value="1"/>
</dbReference>
<keyword evidence="2" id="KW-1185">Reference proteome</keyword>
<dbReference type="SUPFAM" id="SSF141571">
    <property type="entry name" value="Pentapeptide repeat-like"/>
    <property type="match status" value="1"/>
</dbReference>
<evidence type="ECO:0000313" key="2">
    <source>
        <dbReference type="Proteomes" id="UP000002011"/>
    </source>
</evidence>
<gene>
    <name evidence="1" type="ordered locus">Dfer_3746</name>
</gene>
<dbReference type="EMBL" id="CP001619">
    <property type="protein sequence ID" value="ACT94950.1"/>
    <property type="molecule type" value="Genomic_DNA"/>
</dbReference>
<dbReference type="eggNOG" id="COG1357">
    <property type="taxonomic scope" value="Bacteria"/>
</dbReference>
<dbReference type="InterPro" id="IPR001646">
    <property type="entry name" value="5peptide_repeat"/>
</dbReference>
<dbReference type="KEGG" id="dfe:Dfer_3746"/>
<reference evidence="1 2" key="1">
    <citation type="journal article" date="2009" name="Stand. Genomic Sci.">
        <title>Complete genome sequence of Dyadobacter fermentans type strain (NS114).</title>
        <authorList>
            <person name="Lang E."/>
            <person name="Lapidus A."/>
            <person name="Chertkov O."/>
            <person name="Brettin T."/>
            <person name="Detter J.C."/>
            <person name="Han C."/>
            <person name="Copeland A."/>
            <person name="Glavina Del Rio T."/>
            <person name="Nolan M."/>
            <person name="Chen F."/>
            <person name="Lucas S."/>
            <person name="Tice H."/>
            <person name="Cheng J.F."/>
            <person name="Land M."/>
            <person name="Hauser L."/>
            <person name="Chang Y.J."/>
            <person name="Jeffries C.D."/>
            <person name="Kopitz M."/>
            <person name="Bruce D."/>
            <person name="Goodwin L."/>
            <person name="Pitluck S."/>
            <person name="Ovchinnikova G."/>
            <person name="Pati A."/>
            <person name="Ivanova N."/>
            <person name="Mavrommatis K."/>
            <person name="Chen A."/>
            <person name="Palaniappan K."/>
            <person name="Chain P."/>
            <person name="Bristow J."/>
            <person name="Eisen J.A."/>
            <person name="Markowitz V."/>
            <person name="Hugenholtz P."/>
            <person name="Goker M."/>
            <person name="Rohde M."/>
            <person name="Kyrpides N.C."/>
            <person name="Klenk H.P."/>
        </authorList>
    </citation>
    <scope>NUCLEOTIDE SEQUENCE [LARGE SCALE GENOMIC DNA]</scope>
    <source>
        <strain evidence="2">ATCC 700827 / DSM 18053 / CIP 107007 / KCTC 52180 / NS114</strain>
    </source>
</reference>
<name>C6VWB9_DYAFD</name>
<dbReference type="AlphaFoldDB" id="C6VWB9"/>
<dbReference type="HOGENOM" id="CLU_1795075_0_0_10"/>
<dbReference type="Pfam" id="PF00805">
    <property type="entry name" value="Pentapeptide"/>
    <property type="match status" value="2"/>
</dbReference>
<sequence>MPDKKLIIKPKQPAIMETIKEISLNSECVVITAHCVMLSNSTFNDVNMSNISIVDANLSDLHIEGAQLGGAVFENIGMCPPDHPMYDPNAEQRPLLFKHCDLHKSKLVNCDLSGVEISDCNIEGLKVNGILISDLLATRS</sequence>